<feature type="domain" description="Era-type G" evidence="10">
    <location>
        <begin position="12"/>
        <end position="179"/>
    </location>
</feature>
<comment type="function">
    <text evidence="6">An essential GTPase that binds both GDP and GTP, with rapid nucleotide exchange. Plays a role in 16S rRNA processing and 30S ribosomal subunit biogenesis and possibly also in cell cycle regulation and energy metabolism.</text>
</comment>
<dbReference type="Gene3D" id="3.30.300.20">
    <property type="match status" value="1"/>
</dbReference>
<dbReference type="NCBIfam" id="TIGR00436">
    <property type="entry name" value="era"/>
    <property type="match status" value="1"/>
</dbReference>
<dbReference type="PANTHER" id="PTHR42698">
    <property type="entry name" value="GTPASE ERA"/>
    <property type="match status" value="1"/>
</dbReference>
<dbReference type="InterPro" id="IPR004044">
    <property type="entry name" value="KH_dom_type_2"/>
</dbReference>
<feature type="region of interest" description="G2" evidence="7">
    <location>
        <begin position="46"/>
        <end position="50"/>
    </location>
</feature>
<feature type="binding site" evidence="6">
    <location>
        <begin position="130"/>
        <end position="133"/>
    </location>
    <ligand>
        <name>GTP</name>
        <dbReference type="ChEBI" id="CHEBI:37565"/>
    </ligand>
</feature>
<dbReference type="InterPro" id="IPR015946">
    <property type="entry name" value="KH_dom-like_a/b"/>
</dbReference>
<dbReference type="Pfam" id="PF07650">
    <property type="entry name" value="KH_2"/>
    <property type="match status" value="1"/>
</dbReference>
<dbReference type="SUPFAM" id="SSF52540">
    <property type="entry name" value="P-loop containing nucleoside triphosphate hydrolases"/>
    <property type="match status" value="1"/>
</dbReference>
<keyword evidence="6" id="KW-0472">Membrane</keyword>
<evidence type="ECO:0000256" key="4">
    <source>
        <dbReference type="ARBA" id="ARBA00022884"/>
    </source>
</evidence>
<evidence type="ECO:0000259" key="10">
    <source>
        <dbReference type="PROSITE" id="PS51713"/>
    </source>
</evidence>
<feature type="region of interest" description="G5" evidence="7">
    <location>
        <begin position="158"/>
        <end position="160"/>
    </location>
</feature>
<name>E7C448_9BACT</name>
<dbReference type="EMBL" id="GU567979">
    <property type="protein sequence ID" value="ADI22222.1"/>
    <property type="molecule type" value="Genomic_DNA"/>
</dbReference>
<feature type="region of interest" description="G4" evidence="7">
    <location>
        <begin position="130"/>
        <end position="133"/>
    </location>
</feature>
<dbReference type="CDD" id="cd04163">
    <property type="entry name" value="Era"/>
    <property type="match status" value="1"/>
</dbReference>
<dbReference type="PANTHER" id="PTHR42698:SF2">
    <property type="entry name" value="GTPASE ERA-LIKE, CHLOROPLASTIC"/>
    <property type="match status" value="1"/>
</dbReference>
<dbReference type="GO" id="GO:0070181">
    <property type="term" value="F:small ribosomal subunit rRNA binding"/>
    <property type="evidence" value="ECO:0007669"/>
    <property type="project" value="UniProtKB-UniRule"/>
</dbReference>
<evidence type="ECO:0000256" key="3">
    <source>
        <dbReference type="ARBA" id="ARBA00022741"/>
    </source>
</evidence>
<evidence type="ECO:0000256" key="1">
    <source>
        <dbReference type="ARBA" id="ARBA00007921"/>
    </source>
</evidence>
<feature type="region of interest" description="G1" evidence="7">
    <location>
        <begin position="20"/>
        <end position="27"/>
    </location>
</feature>
<keyword evidence="5 6" id="KW-0342">GTP-binding</keyword>
<comment type="subunit">
    <text evidence="6">Monomer.</text>
</comment>
<dbReference type="SUPFAM" id="SSF54814">
    <property type="entry name" value="Prokaryotic type KH domain (KH-domain type II)"/>
    <property type="match status" value="1"/>
</dbReference>
<dbReference type="GO" id="GO:0000028">
    <property type="term" value="P:ribosomal small subunit assembly"/>
    <property type="evidence" value="ECO:0007669"/>
    <property type="project" value="TreeGrafter"/>
</dbReference>
<keyword evidence="6" id="KW-0963">Cytoplasm</keyword>
<dbReference type="NCBIfam" id="TIGR00231">
    <property type="entry name" value="small_GTP"/>
    <property type="match status" value="1"/>
</dbReference>
<evidence type="ECO:0000259" key="9">
    <source>
        <dbReference type="PROSITE" id="PS50823"/>
    </source>
</evidence>
<evidence type="ECO:0000313" key="11">
    <source>
        <dbReference type="EMBL" id="ADI22222.1"/>
    </source>
</evidence>
<dbReference type="InterPro" id="IPR027417">
    <property type="entry name" value="P-loop_NTPase"/>
</dbReference>
<keyword evidence="6" id="KW-0690">Ribosome biogenesis</keyword>
<comment type="subcellular location">
    <subcellularLocation>
        <location evidence="6">Cytoplasm</location>
    </subcellularLocation>
    <subcellularLocation>
        <location evidence="6">Cell membrane</location>
        <topology evidence="6">Peripheral membrane protein</topology>
    </subcellularLocation>
</comment>
<dbReference type="InterPro" id="IPR005225">
    <property type="entry name" value="Small_GTP-bd"/>
</dbReference>
<keyword evidence="6" id="KW-1003">Cell membrane</keyword>
<dbReference type="GO" id="GO:0005886">
    <property type="term" value="C:plasma membrane"/>
    <property type="evidence" value="ECO:0007669"/>
    <property type="project" value="UniProtKB-SubCell"/>
</dbReference>
<evidence type="ECO:0000256" key="6">
    <source>
        <dbReference type="HAMAP-Rule" id="MF_00367"/>
    </source>
</evidence>
<dbReference type="GO" id="GO:0005737">
    <property type="term" value="C:cytoplasm"/>
    <property type="evidence" value="ECO:0007669"/>
    <property type="project" value="UniProtKB-SubCell"/>
</dbReference>
<evidence type="ECO:0000256" key="5">
    <source>
        <dbReference type="ARBA" id="ARBA00023134"/>
    </source>
</evidence>
<evidence type="ECO:0000256" key="2">
    <source>
        <dbReference type="ARBA" id="ARBA00020484"/>
    </source>
</evidence>
<dbReference type="PROSITE" id="PS50823">
    <property type="entry name" value="KH_TYPE_2"/>
    <property type="match status" value="1"/>
</dbReference>
<dbReference type="PRINTS" id="PR00326">
    <property type="entry name" value="GTP1OBG"/>
</dbReference>
<dbReference type="HAMAP" id="MF_00367">
    <property type="entry name" value="GTPase_Era"/>
    <property type="match status" value="1"/>
</dbReference>
<proteinExistence type="inferred from homology"/>
<organism evidence="11">
    <name type="scientific">uncultured Gemmatimonadales bacterium HF0200_34B24</name>
    <dbReference type="NCBI Taxonomy" id="723613"/>
    <lineage>
        <taxon>Bacteria</taxon>
        <taxon>Pseudomonadati</taxon>
        <taxon>Gemmatimonadota</taxon>
        <taxon>Gemmatimonadia</taxon>
        <taxon>Gemmatimonadales</taxon>
        <taxon>environmental samples</taxon>
    </lineage>
</organism>
<protein>
    <recommendedName>
        <fullName evidence="2 6">GTPase Era</fullName>
    </recommendedName>
</protein>
<dbReference type="CDD" id="cd22534">
    <property type="entry name" value="KH-II_Era"/>
    <property type="match status" value="1"/>
</dbReference>
<feature type="region of interest" description="G3" evidence="7">
    <location>
        <begin position="67"/>
        <end position="70"/>
    </location>
</feature>
<dbReference type="InterPro" id="IPR030388">
    <property type="entry name" value="G_ERA_dom"/>
</dbReference>
<reference evidence="11" key="1">
    <citation type="submission" date="2010-01" db="EMBL/GenBank/DDBJ databases">
        <title>Genome fragments of uncultured bacteria from the North Pacific subtropical Gyre.</title>
        <authorList>
            <person name="Pham V.D."/>
            <person name="Delong E.F."/>
        </authorList>
    </citation>
    <scope>NUCLEOTIDE SEQUENCE</scope>
</reference>
<dbReference type="Gene3D" id="3.40.50.300">
    <property type="entry name" value="P-loop containing nucleotide triphosphate hydrolases"/>
    <property type="match status" value="1"/>
</dbReference>
<gene>
    <name evidence="6" type="primary">era</name>
</gene>
<sequence length="309" mass="34461">MPTDGPSQSTTRAGYVALVGRPNAGKSTLLNRFVGEHLSIVTSKAQTTWQRVTGIRTKGTDQLIFLDTPGLLETRDLLQHAMLGAALEALAEADVALLVVDTTRRPTQTDTDRILAAFSEIHRPLHIVLNKLDQANLSSIEAWKSWSEEGLSGQVHSVSAKTGKGVDSLLNVICEDLPEGPFLYPEDDIASDPVRFFVAEFVREAIFEQFHQEIPYAVFCQVAEFREKQDPTYIHVDIFVERKSQKRIMVGHQGSAIKKLGSAARSKIERFLGCHVYLDLWVKPLPSWRKSPDHLSRLGFRVPVEGDPH</sequence>
<dbReference type="InterPro" id="IPR006073">
    <property type="entry name" value="GTP-bd"/>
</dbReference>
<dbReference type="Pfam" id="PF01926">
    <property type="entry name" value="MMR_HSR1"/>
    <property type="match status" value="1"/>
</dbReference>
<dbReference type="AlphaFoldDB" id="E7C448"/>
<keyword evidence="3 6" id="KW-0547">Nucleotide-binding</keyword>
<dbReference type="GO" id="GO:0003924">
    <property type="term" value="F:GTPase activity"/>
    <property type="evidence" value="ECO:0007669"/>
    <property type="project" value="UniProtKB-UniRule"/>
</dbReference>
<feature type="binding site" evidence="6">
    <location>
        <begin position="20"/>
        <end position="27"/>
    </location>
    <ligand>
        <name>GTP</name>
        <dbReference type="ChEBI" id="CHEBI:37565"/>
    </ligand>
</feature>
<dbReference type="GO" id="GO:0043024">
    <property type="term" value="F:ribosomal small subunit binding"/>
    <property type="evidence" value="ECO:0007669"/>
    <property type="project" value="TreeGrafter"/>
</dbReference>
<comment type="similarity">
    <text evidence="1 6 7 8">Belongs to the TRAFAC class TrmE-Era-EngA-EngB-Septin-like GTPase superfamily. Era GTPase family.</text>
</comment>
<dbReference type="PROSITE" id="PS51713">
    <property type="entry name" value="G_ERA"/>
    <property type="match status" value="1"/>
</dbReference>
<dbReference type="NCBIfam" id="NF000908">
    <property type="entry name" value="PRK00089.1"/>
    <property type="match status" value="1"/>
</dbReference>
<accession>E7C448</accession>
<feature type="domain" description="KH type-2" evidence="9">
    <location>
        <begin position="206"/>
        <end position="286"/>
    </location>
</feature>
<evidence type="ECO:0000256" key="7">
    <source>
        <dbReference type="PROSITE-ProRule" id="PRU01050"/>
    </source>
</evidence>
<dbReference type="InterPro" id="IPR009019">
    <property type="entry name" value="KH_sf_prok-type"/>
</dbReference>
<keyword evidence="6" id="KW-0699">rRNA-binding</keyword>
<feature type="binding site" evidence="6">
    <location>
        <begin position="67"/>
        <end position="71"/>
    </location>
    <ligand>
        <name>GTP</name>
        <dbReference type="ChEBI" id="CHEBI:37565"/>
    </ligand>
</feature>
<evidence type="ECO:0000256" key="8">
    <source>
        <dbReference type="RuleBase" id="RU003761"/>
    </source>
</evidence>
<dbReference type="GO" id="GO:0005525">
    <property type="term" value="F:GTP binding"/>
    <property type="evidence" value="ECO:0007669"/>
    <property type="project" value="UniProtKB-UniRule"/>
</dbReference>
<keyword evidence="4 6" id="KW-0694">RNA-binding</keyword>
<dbReference type="InterPro" id="IPR005662">
    <property type="entry name" value="GTPase_Era-like"/>
</dbReference>